<dbReference type="InterPro" id="IPR011008">
    <property type="entry name" value="Dimeric_a/b-barrel"/>
</dbReference>
<sequence>MRLIEIRSYKLKPGTTRVFHQLFSKKAVPMLTDWGTEVVAFGPSLHQEDGYFLIRSYQDLADLKNRQDHFYGSQEWRNGPREEIVNKIENSLDTLVWLSETGVNDLRRSNQYMDENAGSVSKPVTGTS</sequence>
<dbReference type="EMBL" id="CP035913">
    <property type="protein sequence ID" value="QBE61699.1"/>
    <property type="molecule type" value="Genomic_DNA"/>
</dbReference>
<dbReference type="Pfam" id="PF07978">
    <property type="entry name" value="NIPSNAP"/>
    <property type="match status" value="1"/>
</dbReference>
<keyword evidence="3" id="KW-1185">Reference proteome</keyword>
<dbReference type="RefSeq" id="WP_130184836.1">
    <property type="nucleotide sequence ID" value="NZ_CP035913.1"/>
</dbReference>
<gene>
    <name evidence="2" type="ORF">EWM63_00690</name>
</gene>
<dbReference type="KEGG" id="plue:EWM63_00690"/>
<name>A0A4P6KRK9_9BURK</name>
<evidence type="ECO:0000313" key="3">
    <source>
        <dbReference type="Proteomes" id="UP000290637"/>
    </source>
</evidence>
<organism evidence="2 3">
    <name type="scientific">Pseudoduganella lutea</name>
    <dbReference type="NCBI Taxonomy" id="321985"/>
    <lineage>
        <taxon>Bacteria</taxon>
        <taxon>Pseudomonadati</taxon>
        <taxon>Pseudomonadota</taxon>
        <taxon>Betaproteobacteria</taxon>
        <taxon>Burkholderiales</taxon>
        <taxon>Oxalobacteraceae</taxon>
        <taxon>Telluria group</taxon>
        <taxon>Pseudoduganella</taxon>
    </lineage>
</organism>
<feature type="domain" description="NIPSNAP" evidence="1">
    <location>
        <begin position="5"/>
        <end position="91"/>
    </location>
</feature>
<proteinExistence type="predicted"/>
<evidence type="ECO:0000313" key="2">
    <source>
        <dbReference type="EMBL" id="QBE61699.1"/>
    </source>
</evidence>
<dbReference type="AlphaFoldDB" id="A0A4P6KRK9"/>
<reference evidence="2 3" key="1">
    <citation type="submission" date="2019-02" db="EMBL/GenBank/DDBJ databases">
        <title>Draft Genome Sequences of Six Type Strains of the Genus Massilia.</title>
        <authorList>
            <person name="Miess H."/>
            <person name="Frediansyhah A."/>
            <person name="Gross H."/>
        </authorList>
    </citation>
    <scope>NUCLEOTIDE SEQUENCE [LARGE SCALE GENOMIC DNA]</scope>
    <source>
        <strain evidence="2 3">DSM 17473</strain>
    </source>
</reference>
<dbReference type="InterPro" id="IPR012577">
    <property type="entry name" value="NIPSNAP"/>
</dbReference>
<evidence type="ECO:0000259" key="1">
    <source>
        <dbReference type="Pfam" id="PF07978"/>
    </source>
</evidence>
<protein>
    <submittedName>
        <fullName evidence="2">NIPSNAP family protein</fullName>
    </submittedName>
</protein>
<dbReference type="SUPFAM" id="SSF54909">
    <property type="entry name" value="Dimeric alpha+beta barrel"/>
    <property type="match status" value="1"/>
</dbReference>
<dbReference type="OrthoDB" id="9809695at2"/>
<accession>A0A4P6KRK9</accession>
<dbReference type="Gene3D" id="3.30.70.100">
    <property type="match status" value="1"/>
</dbReference>
<dbReference type="Proteomes" id="UP000290637">
    <property type="component" value="Chromosome"/>
</dbReference>